<feature type="transmembrane region" description="Helical" evidence="2">
    <location>
        <begin position="613"/>
        <end position="630"/>
    </location>
</feature>
<feature type="transmembrane region" description="Helical" evidence="2">
    <location>
        <begin position="171"/>
        <end position="191"/>
    </location>
</feature>
<feature type="transmembrane region" description="Helical" evidence="2">
    <location>
        <begin position="484"/>
        <end position="500"/>
    </location>
</feature>
<feature type="region of interest" description="Disordered" evidence="1">
    <location>
        <begin position="1"/>
        <end position="45"/>
    </location>
</feature>
<evidence type="ECO:0000313" key="4">
    <source>
        <dbReference type="Proteomes" id="UP000199632"/>
    </source>
</evidence>
<feature type="transmembrane region" description="Helical" evidence="2">
    <location>
        <begin position="581"/>
        <end position="601"/>
    </location>
</feature>
<evidence type="ECO:0000313" key="3">
    <source>
        <dbReference type="EMBL" id="SDY92353.1"/>
    </source>
</evidence>
<feature type="transmembrane region" description="Helical" evidence="2">
    <location>
        <begin position="400"/>
        <end position="424"/>
    </location>
</feature>
<proteinExistence type="predicted"/>
<accession>A0A1H3NUG2</accession>
<feature type="transmembrane region" description="Helical" evidence="2">
    <location>
        <begin position="376"/>
        <end position="393"/>
    </location>
</feature>
<feature type="transmembrane region" description="Helical" evidence="2">
    <location>
        <begin position="353"/>
        <end position="370"/>
    </location>
</feature>
<evidence type="ECO:0008006" key="5">
    <source>
        <dbReference type="Google" id="ProtNLM"/>
    </source>
</evidence>
<feature type="transmembrane region" description="Helical" evidence="2">
    <location>
        <begin position="541"/>
        <end position="561"/>
    </location>
</feature>
<feature type="transmembrane region" description="Helical" evidence="2">
    <location>
        <begin position="116"/>
        <end position="136"/>
    </location>
</feature>
<dbReference type="STRING" id="137265.SAMN05421684_2329"/>
<feature type="transmembrane region" description="Helical" evidence="2">
    <location>
        <begin position="263"/>
        <end position="284"/>
    </location>
</feature>
<feature type="transmembrane region" description="Helical" evidence="2">
    <location>
        <begin position="512"/>
        <end position="529"/>
    </location>
</feature>
<dbReference type="RefSeq" id="WP_090790012.1">
    <property type="nucleotide sequence ID" value="NZ_BOND01000026.1"/>
</dbReference>
<name>A0A1H3NUG2_9ACTN</name>
<reference evidence="4" key="1">
    <citation type="submission" date="2016-10" db="EMBL/GenBank/DDBJ databases">
        <authorList>
            <person name="Varghese N."/>
            <person name="Submissions S."/>
        </authorList>
    </citation>
    <scope>NUCLEOTIDE SEQUENCE [LARGE SCALE GENOMIC DNA]</scope>
    <source>
        <strain evidence="4">DSM 44718</strain>
    </source>
</reference>
<keyword evidence="2" id="KW-0812">Transmembrane</keyword>
<protein>
    <recommendedName>
        <fullName evidence="5">4-amino-4-deoxy-L-arabinose transferase</fullName>
    </recommendedName>
</protein>
<feature type="transmembrane region" description="Helical" evidence="2">
    <location>
        <begin position="324"/>
        <end position="346"/>
    </location>
</feature>
<feature type="transmembrane region" description="Helical" evidence="2">
    <location>
        <begin position="291"/>
        <end position="309"/>
    </location>
</feature>
<organism evidence="3 4">
    <name type="scientific">Asanoa ishikariensis</name>
    <dbReference type="NCBI Taxonomy" id="137265"/>
    <lineage>
        <taxon>Bacteria</taxon>
        <taxon>Bacillati</taxon>
        <taxon>Actinomycetota</taxon>
        <taxon>Actinomycetes</taxon>
        <taxon>Micromonosporales</taxon>
        <taxon>Micromonosporaceae</taxon>
        <taxon>Asanoa</taxon>
    </lineage>
</organism>
<evidence type="ECO:0000256" key="2">
    <source>
        <dbReference type="SAM" id="Phobius"/>
    </source>
</evidence>
<evidence type="ECO:0000256" key="1">
    <source>
        <dbReference type="SAM" id="MobiDB-lite"/>
    </source>
</evidence>
<dbReference type="AlphaFoldDB" id="A0A1H3NUG2"/>
<feature type="transmembrane region" description="Helical" evidence="2">
    <location>
        <begin position="55"/>
        <end position="73"/>
    </location>
</feature>
<feature type="transmembrane region" description="Helical" evidence="2">
    <location>
        <begin position="85"/>
        <end position="104"/>
    </location>
</feature>
<dbReference type="Proteomes" id="UP000199632">
    <property type="component" value="Unassembled WGS sequence"/>
</dbReference>
<keyword evidence="2" id="KW-1133">Transmembrane helix</keyword>
<sequence>MTAPAEQPASPRAETQSAEQAPAAVPAARPPVPADPAPAESVSSATGAPRRAYPLLRFLPFVATLLYVAAVLVEADTAVLDLVKYALYLGLALTLPGTLVYRALRRTPHSLLDDLAMGTAVGLVLELPAWTLVSVLDIRGVLWAWPLVVVALFAAVPRLRTHFRPHYSVTAPLGFQWAVGGAVAFFTTYLSSTFLQRNPILPTSEDTRQYLDLAYQLSLAGEAKHQFPLHVPQVAGEPLFYHWFGYAHMAASSMIGGIDLPVIALRLAIPFLCALAIVLTAVVGWRISGRALVGAVAAALFFVVGETNFTDPVTMPFGTQSSFVIWHGMSMIYSWVLLLALIGVVCALLTGQLARGGFVLAFLFLVASSGAKASSLPVVAVALLVTFVVVLLAQRRIPWTLLTLGVLTGAAQLFAMAVLFRFQAYGVTPEPMWSFERFWTPPDGPMWLAVLPVWFAFLVNMQLRAAGIVPLVWLRRGRLEPTQVFLLAGGIGGPLIYLMVKQPGDGNQYFTRAGFTFAVLLSAWGYAMVYDRAKLSRVGRIFLGVEALAFAVVLVLAQFRLAGPAEASVPPSPLDPLMPLLRWALGLAALGLLLAALWPALSRWRPALRGRGGVVALTAILVVGAPGLIMDMRKSERFSNGGAYATVSLPRSRVEAARWLRDHSAPSDVVATNAHCINAPTDGYCDPRSFWLSAYAERRVLVEGWAFAPRVSESGSWEFWDPALLARNDAAFTAPTTQSLTALRADDGVRWLVADRQAGPESPDLAGLADLRYSNDRMAVYELR</sequence>
<dbReference type="OrthoDB" id="3855595at2"/>
<feature type="transmembrane region" description="Helical" evidence="2">
    <location>
        <begin position="142"/>
        <end position="159"/>
    </location>
</feature>
<feature type="transmembrane region" description="Helical" evidence="2">
    <location>
        <begin position="444"/>
        <end position="463"/>
    </location>
</feature>
<gene>
    <name evidence="3" type="ORF">SAMN05421684_2329</name>
</gene>
<dbReference type="EMBL" id="FNQB01000001">
    <property type="protein sequence ID" value="SDY92353.1"/>
    <property type="molecule type" value="Genomic_DNA"/>
</dbReference>
<keyword evidence="4" id="KW-1185">Reference proteome</keyword>
<keyword evidence="2" id="KW-0472">Membrane</keyword>